<evidence type="ECO:0000313" key="2">
    <source>
        <dbReference type="Proteomes" id="UP001244552"/>
    </source>
</evidence>
<gene>
    <name evidence="1" type="ORF">QO018_001980</name>
</gene>
<dbReference type="InterPro" id="IPR000836">
    <property type="entry name" value="PRTase_dom"/>
</dbReference>
<dbReference type="Proteomes" id="UP001244552">
    <property type="component" value="Unassembled WGS sequence"/>
</dbReference>
<dbReference type="EC" id="2.4.2.22" evidence="1"/>
<dbReference type="SUPFAM" id="SSF53271">
    <property type="entry name" value="PRTase-like"/>
    <property type="match status" value="1"/>
</dbReference>
<organism evidence="1 2">
    <name type="scientific">Azospirillum picis</name>
    <dbReference type="NCBI Taxonomy" id="488438"/>
    <lineage>
        <taxon>Bacteria</taxon>
        <taxon>Pseudomonadati</taxon>
        <taxon>Pseudomonadota</taxon>
        <taxon>Alphaproteobacteria</taxon>
        <taxon>Rhodospirillales</taxon>
        <taxon>Azospirillaceae</taxon>
        <taxon>Azospirillum</taxon>
    </lineage>
</organism>
<dbReference type="Gene3D" id="3.40.50.2020">
    <property type="match status" value="1"/>
</dbReference>
<accession>A0ABU0MIT2</accession>
<keyword evidence="1" id="KW-0808">Transferase</keyword>
<evidence type="ECO:0000313" key="1">
    <source>
        <dbReference type="EMBL" id="MDQ0533131.1"/>
    </source>
</evidence>
<dbReference type="EMBL" id="JAUSVU010000005">
    <property type="protein sequence ID" value="MDQ0533131.1"/>
    <property type="molecule type" value="Genomic_DNA"/>
</dbReference>
<protein>
    <submittedName>
        <fullName evidence="1">Xanthine phosphoribosyltransferase</fullName>
        <ecNumber evidence="1">2.4.2.22</ecNumber>
    </submittedName>
</protein>
<dbReference type="InterPro" id="IPR029057">
    <property type="entry name" value="PRTase-like"/>
</dbReference>
<comment type="caution">
    <text evidence="1">The sequence shown here is derived from an EMBL/GenBank/DDBJ whole genome shotgun (WGS) entry which is preliminary data.</text>
</comment>
<keyword evidence="2" id="KW-1185">Reference proteome</keyword>
<reference evidence="1 2" key="1">
    <citation type="submission" date="2023-07" db="EMBL/GenBank/DDBJ databases">
        <title>Genomic Encyclopedia of Type Strains, Phase IV (KMG-IV): sequencing the most valuable type-strain genomes for metagenomic binning, comparative biology and taxonomic classification.</title>
        <authorList>
            <person name="Goeker M."/>
        </authorList>
    </citation>
    <scope>NUCLEOTIDE SEQUENCE [LARGE SCALE GENOMIC DNA]</scope>
    <source>
        <strain evidence="1 2">DSM 19922</strain>
    </source>
</reference>
<dbReference type="RefSeq" id="WP_209980972.1">
    <property type="nucleotide sequence ID" value="NZ_JAGINO010000005.1"/>
</dbReference>
<proteinExistence type="predicted"/>
<dbReference type="GO" id="GO:0000310">
    <property type="term" value="F:xanthine phosphoribosyltransferase activity"/>
    <property type="evidence" value="ECO:0007669"/>
    <property type="project" value="UniProtKB-EC"/>
</dbReference>
<keyword evidence="1" id="KW-0328">Glycosyltransferase</keyword>
<name>A0ABU0MIT2_9PROT</name>
<sequence length="149" mass="17909">MDKRLLSWEEYEHHCLKLAEMVLPYNPTEVIAVARKGLIPAFLIANVLKRKVGFWYPTENKLCSFNNTRLLFVDDMMARGRTYLRLKECFPDLDYRLATVFIDHECPYRPDYYSFVAHDWIIAPFSKREDSIPGVRRDFRETVEYFKEW</sequence>
<dbReference type="CDD" id="cd06223">
    <property type="entry name" value="PRTases_typeI"/>
    <property type="match status" value="1"/>
</dbReference>